<dbReference type="InterPro" id="IPR023385">
    <property type="entry name" value="YopX-like_C"/>
</dbReference>
<gene>
    <name evidence="2" type="ORF">ACFQ41_10205</name>
</gene>
<evidence type="ECO:0000313" key="3">
    <source>
        <dbReference type="Proteomes" id="UP001597199"/>
    </source>
</evidence>
<dbReference type="EMBL" id="JBHTOA010000035">
    <property type="protein sequence ID" value="MFD1399678.1"/>
    <property type="molecule type" value="Genomic_DNA"/>
</dbReference>
<dbReference type="InterPro" id="IPR019096">
    <property type="entry name" value="YopX_protein"/>
</dbReference>
<proteinExistence type="predicted"/>
<dbReference type="SUPFAM" id="SSF159006">
    <property type="entry name" value="YopX-like"/>
    <property type="match status" value="1"/>
</dbReference>
<name>A0ABW4BHW0_9LACO</name>
<evidence type="ECO:0000259" key="1">
    <source>
        <dbReference type="Pfam" id="PF09643"/>
    </source>
</evidence>
<sequence>MREIKFRAWDGEAMVEVAELHLNTKEVLVDDEAWLSMRHSPLMQYTGLHDNNGREIYEGDIVKNEYGDVDVVQYGKQDHEEDYGDRFVYQGWNIQIGSGYPDAVMIEYTVIGNIYENPELMEVAEHER</sequence>
<protein>
    <submittedName>
        <fullName evidence="2">YopX family protein</fullName>
    </submittedName>
</protein>
<accession>A0ABW4BHW0</accession>
<comment type="caution">
    <text evidence="2">The sequence shown here is derived from an EMBL/GenBank/DDBJ whole genome shotgun (WGS) entry which is preliminary data.</text>
</comment>
<dbReference type="NCBIfam" id="TIGR01671">
    <property type="entry name" value="phage_TIGR01671"/>
    <property type="match status" value="1"/>
</dbReference>
<reference evidence="3" key="1">
    <citation type="journal article" date="2019" name="Int. J. Syst. Evol. Microbiol.">
        <title>The Global Catalogue of Microorganisms (GCM) 10K type strain sequencing project: providing services to taxonomists for standard genome sequencing and annotation.</title>
        <authorList>
            <consortium name="The Broad Institute Genomics Platform"/>
            <consortium name="The Broad Institute Genome Sequencing Center for Infectious Disease"/>
            <person name="Wu L."/>
            <person name="Ma J."/>
        </authorList>
    </citation>
    <scope>NUCLEOTIDE SEQUENCE [LARGE SCALE GENOMIC DNA]</scope>
    <source>
        <strain evidence="3">CCM 9110</strain>
    </source>
</reference>
<dbReference type="Pfam" id="PF09643">
    <property type="entry name" value="YopX"/>
    <property type="match status" value="1"/>
</dbReference>
<organism evidence="2 3">
    <name type="scientific">Lacticaseibacillus suilingensis</name>
    <dbReference type="NCBI Taxonomy" id="2799577"/>
    <lineage>
        <taxon>Bacteria</taxon>
        <taxon>Bacillati</taxon>
        <taxon>Bacillota</taxon>
        <taxon>Bacilli</taxon>
        <taxon>Lactobacillales</taxon>
        <taxon>Lactobacillaceae</taxon>
        <taxon>Lacticaseibacillus</taxon>
    </lineage>
</organism>
<dbReference type="Proteomes" id="UP001597199">
    <property type="component" value="Unassembled WGS sequence"/>
</dbReference>
<dbReference type="RefSeq" id="WP_204119933.1">
    <property type="nucleotide sequence ID" value="NZ_BOLV01000060.1"/>
</dbReference>
<dbReference type="Gene3D" id="2.30.30.290">
    <property type="entry name" value="YopX-like domains"/>
    <property type="match status" value="1"/>
</dbReference>
<evidence type="ECO:0000313" key="2">
    <source>
        <dbReference type="EMBL" id="MFD1399678.1"/>
    </source>
</evidence>
<dbReference type="InterPro" id="IPR010024">
    <property type="entry name" value="CHP16711"/>
</dbReference>
<keyword evidence="3" id="KW-1185">Reference proteome</keyword>
<feature type="domain" description="YopX protein" evidence="1">
    <location>
        <begin position="5"/>
        <end position="122"/>
    </location>
</feature>